<evidence type="ECO:0000313" key="5">
    <source>
        <dbReference type="Proteomes" id="UP000251144"/>
    </source>
</evidence>
<evidence type="ECO:0000256" key="2">
    <source>
        <dbReference type="SAM" id="MobiDB-lite"/>
    </source>
</evidence>
<reference evidence="4 5" key="1">
    <citation type="submission" date="2018-02" db="EMBL/GenBank/DDBJ databases">
        <title>Complete genome sequencing of Faecalibacterium prausnitzii strains isolated from the human gut.</title>
        <authorList>
            <person name="Fitzgerald B.C."/>
            <person name="Shkoporov A.N."/>
            <person name="Ross P.R."/>
            <person name="Hill C."/>
        </authorList>
    </citation>
    <scope>NUCLEOTIDE SEQUENCE [LARGE SCALE GENOMIC DNA]</scope>
    <source>
        <strain evidence="4 5">APC942/32-1</strain>
    </source>
</reference>
<dbReference type="OrthoDB" id="9780715at2"/>
<dbReference type="Pfam" id="PF10145">
    <property type="entry name" value="PhageMin_Tail"/>
    <property type="match status" value="1"/>
</dbReference>
<evidence type="ECO:0000259" key="3">
    <source>
        <dbReference type="Pfam" id="PF10145"/>
    </source>
</evidence>
<organism evidence="4 5">
    <name type="scientific">Faecalibacterium prausnitzii</name>
    <dbReference type="NCBI Taxonomy" id="853"/>
    <lineage>
        <taxon>Bacteria</taxon>
        <taxon>Bacillati</taxon>
        <taxon>Bacillota</taxon>
        <taxon>Clostridia</taxon>
        <taxon>Eubacteriales</taxon>
        <taxon>Oscillospiraceae</taxon>
        <taxon>Faecalibacterium</taxon>
    </lineage>
</organism>
<dbReference type="RefSeq" id="WP_158401306.1">
    <property type="nucleotide sequence ID" value="NZ_PRLB01000010.1"/>
</dbReference>
<name>A0A329TV96_9FIRM</name>
<dbReference type="PANTHER" id="PTHR37813:SF1">
    <property type="entry name" value="FELS-2 PROPHAGE PROTEIN"/>
    <property type="match status" value="1"/>
</dbReference>
<feature type="compositionally biased region" description="Polar residues" evidence="2">
    <location>
        <begin position="1266"/>
        <end position="1278"/>
    </location>
</feature>
<dbReference type="PANTHER" id="PTHR37813">
    <property type="entry name" value="FELS-2 PROPHAGE PROTEIN"/>
    <property type="match status" value="1"/>
</dbReference>
<comment type="caution">
    <text evidence="4">The sequence shown here is derived from an EMBL/GenBank/DDBJ whole genome shotgun (WGS) entry which is preliminary data.</text>
</comment>
<keyword evidence="1" id="KW-1188">Viral release from host cell</keyword>
<proteinExistence type="predicted"/>
<dbReference type="EMBL" id="PRLB01000010">
    <property type="protein sequence ID" value="RAW53512.1"/>
    <property type="molecule type" value="Genomic_DNA"/>
</dbReference>
<feature type="region of interest" description="Disordered" evidence="2">
    <location>
        <begin position="1250"/>
        <end position="1278"/>
    </location>
</feature>
<gene>
    <name evidence="4" type="ORF">C4N26_10110</name>
</gene>
<evidence type="ECO:0000256" key="1">
    <source>
        <dbReference type="ARBA" id="ARBA00022612"/>
    </source>
</evidence>
<dbReference type="NCBIfam" id="TIGR01760">
    <property type="entry name" value="tape_meas_TP901"/>
    <property type="match status" value="1"/>
</dbReference>
<dbReference type="InterPro" id="IPR010090">
    <property type="entry name" value="Phage_tape_meas"/>
</dbReference>
<feature type="domain" description="Phage tail tape measure protein" evidence="3">
    <location>
        <begin position="116"/>
        <end position="334"/>
    </location>
</feature>
<sequence>MAGNGALDLSIRIMGKVDPSLVTAIKQTKGLTGDLANALTGTKSLGSTVANTLGVIGKTGLGIMATLTTVSAVMIKKTTSMAEEYQAQAADAVKYVGGIMNDDGSIDPEKRATMEDAILKMTTQVPIKRDEMAQIAASLGQSGKSYEQIFLDNQQTGEKSYLYDTARLAAAWDIDAKSAADYMAKWETAFGKTHNQIIDIADSINYLGGHMATTAAEIASVVNTSGGVGQTAGVDLHTTSALAATMLAMGVNEGKAGTSLNRVFTNITLGNSATDAQVGAWNKLGFDPVQIAKDMQSTGPNGEDGAASTLYKVFEAISKQDKYQQTATIKTLFGQWAIEGVSKIVGNLPAFQNALLMAGDTSAYSGSMEKELLVRLDTSKAVSQMASNATDRLLINVGNQFLPAKKELTSMWIDIANGITESLPDLSNIVNGILPMLHSALLGIGNAAQAALPWIQKGIDYTAEHGPEVAEAIAAIVAAFGAMSFAPTAYSTGSSLLNTIGNIAIGGKPSGAPGGTFGGITVRNLMGALTPTSLIQRAVGGASFVKSNAGMFAENAKYGVQMAGAGAQQPTTRLGKIGQTLDGAGVGIWATLKNFKGLRSGTKKGNTGFVNDVLEASTNGGLLGVLKNSGSGRYVSNVGQSLGGLKNALVGFGSGNPVGRFIAKTGGVAGQILSGIAGPNGLNLGGMAGGVKNFLGAGKTVIGNGLSNAWQTVSQSKVGSTVLGVGSKVAGAASKIGGGALSTVKGALNVGGAGLNVLGTTVGPVAAKLGSGFMALLGTFGPVITGIGTIVAAVSLLGDHFEDIRNIVGMVFGEGGLAVFDKFTGKIAGVGDTVKQVFGQLTTPEGLQSIQEKLSGFSIGGLNLGDVFGAMTPAIQTVMPLIESFAGVFSQIVDLGVNHIKPVLTEIFGFIVNEGIPAVMPLLSTVVSLVGTTLVNAIKVAVDLVGKVLPVVEPVILGIIGFLKQVATIGVKAVNFIIGALNKIQLTIPETLFGIPVPVIGGKSFGFNLSPVSVPAFANGGMTQGPSIAGEAGPEAVISFRRGVREKNIDTWLTAGKLLGVGLGDLLGLPGRKPKMFADGGFTEEDSNLIDFNRARRQQYYNQVAQSFDTMVQPVAAALVLGSDAGVAFSRITEIANYAVDGLETLAAMPTPTVSDDQGKAQQLLNTGIGKVIAGAKSVLTNENTQKAIRFIRGADAEKAKLEYAANPDNYDLSNVNFFPTAGNSELTRQNLSMLADLQNYQQEVELKPIGGSEDASGGSTGNQRGGSSNSYQRTYTSSSGNTYVYAPNFTIYGSMNAEDLRSIMDEGYEKFCEYVERYEREKRRTQYGT</sequence>
<protein>
    <submittedName>
        <fullName evidence="4">Phage tail tape measure protein</fullName>
    </submittedName>
</protein>
<accession>A0A329TV96</accession>
<dbReference type="Proteomes" id="UP000251144">
    <property type="component" value="Unassembled WGS sequence"/>
</dbReference>
<evidence type="ECO:0000313" key="4">
    <source>
        <dbReference type="EMBL" id="RAW53512.1"/>
    </source>
</evidence>